<keyword evidence="2" id="KW-1185">Reference proteome</keyword>
<sequence length="163" mass="18757">HEYKLEKLLLCVRVNKENVPGKGEVSALVLELTRKNEDKTDVFYESLMDNKNLNKEFTITGLDETKTDLQGHALIIPREAYYNILPIESGEPVVKEYNSPSDTDIDNAGKDRLNEMVEEYNNQKQKQKREELRQKLITGYKANAGNEKLKKELRGLEEASLED</sequence>
<dbReference type="EMBL" id="CAJVPL010012573">
    <property type="protein sequence ID" value="CAG8686818.1"/>
    <property type="molecule type" value="Genomic_DNA"/>
</dbReference>
<protein>
    <submittedName>
        <fullName evidence="1">12935_t:CDS:1</fullName>
    </submittedName>
</protein>
<accession>A0A9N9ERL7</accession>
<dbReference type="Proteomes" id="UP000789831">
    <property type="component" value="Unassembled WGS sequence"/>
</dbReference>
<evidence type="ECO:0000313" key="2">
    <source>
        <dbReference type="Proteomes" id="UP000789831"/>
    </source>
</evidence>
<name>A0A9N9ERL7_9GLOM</name>
<organism evidence="1 2">
    <name type="scientific">Ambispora gerdemannii</name>
    <dbReference type="NCBI Taxonomy" id="144530"/>
    <lineage>
        <taxon>Eukaryota</taxon>
        <taxon>Fungi</taxon>
        <taxon>Fungi incertae sedis</taxon>
        <taxon>Mucoromycota</taxon>
        <taxon>Glomeromycotina</taxon>
        <taxon>Glomeromycetes</taxon>
        <taxon>Archaeosporales</taxon>
        <taxon>Ambisporaceae</taxon>
        <taxon>Ambispora</taxon>
    </lineage>
</organism>
<dbReference type="OrthoDB" id="10567373at2759"/>
<proteinExistence type="predicted"/>
<dbReference type="AlphaFoldDB" id="A0A9N9ERL7"/>
<comment type="caution">
    <text evidence="1">The sequence shown here is derived from an EMBL/GenBank/DDBJ whole genome shotgun (WGS) entry which is preliminary data.</text>
</comment>
<feature type="non-terminal residue" evidence="1">
    <location>
        <position position="163"/>
    </location>
</feature>
<evidence type="ECO:0000313" key="1">
    <source>
        <dbReference type="EMBL" id="CAG8686818.1"/>
    </source>
</evidence>
<gene>
    <name evidence="1" type="ORF">AGERDE_LOCUS12937</name>
</gene>
<feature type="non-terminal residue" evidence="1">
    <location>
        <position position="1"/>
    </location>
</feature>
<reference evidence="1" key="1">
    <citation type="submission" date="2021-06" db="EMBL/GenBank/DDBJ databases">
        <authorList>
            <person name="Kallberg Y."/>
            <person name="Tangrot J."/>
            <person name="Rosling A."/>
        </authorList>
    </citation>
    <scope>NUCLEOTIDE SEQUENCE</scope>
    <source>
        <strain evidence="1">MT106</strain>
    </source>
</reference>